<dbReference type="CDD" id="cd04622">
    <property type="entry name" value="CBS_pair_HRP1_like"/>
    <property type="match status" value="1"/>
</dbReference>
<evidence type="ECO:0000256" key="1">
    <source>
        <dbReference type="ARBA" id="ARBA00023122"/>
    </source>
</evidence>
<dbReference type="SMART" id="SM00116">
    <property type="entry name" value="CBS"/>
    <property type="match status" value="2"/>
</dbReference>
<protein>
    <submittedName>
        <fullName evidence="4">IMP dehydrogenase</fullName>
        <ecNumber evidence="4">1.1.1.205</ecNumber>
    </submittedName>
</protein>
<gene>
    <name evidence="4" type="primary">yhcV1</name>
    <name evidence="4" type="ORF">MUS_1642</name>
</gene>
<accession>I2C4R8</accession>
<reference evidence="4 5" key="1">
    <citation type="journal article" date="2012" name="J. Biotechnol.">
        <title>Genome sequence of the plant growth promoting strain Bacillus amyloliquefaciens subsp. plantarum B9601-Y2 and expression of mersacidin and other secondary metabolites.</title>
        <authorList>
            <person name="He P."/>
            <person name="Hao K."/>
            <person name="Blom J."/>
            <person name="Ruckert C."/>
            <person name="Vater J."/>
            <person name="Mao Z."/>
            <person name="Wu Y."/>
            <person name="Hou M."/>
            <person name="He P."/>
            <person name="He Y."/>
            <person name="Borriss R."/>
        </authorList>
    </citation>
    <scope>NUCLEOTIDE SEQUENCE [LARGE SCALE GENOMIC DNA]</scope>
    <source>
        <strain evidence="4">Y2</strain>
    </source>
</reference>
<keyword evidence="4" id="KW-0560">Oxidoreductase</keyword>
<proteinExistence type="predicted"/>
<dbReference type="GO" id="GO:0003938">
    <property type="term" value="F:IMP dehydrogenase activity"/>
    <property type="evidence" value="ECO:0007669"/>
    <property type="project" value="UniProtKB-EC"/>
</dbReference>
<dbReference type="SUPFAM" id="SSF54631">
    <property type="entry name" value="CBS-domain pair"/>
    <property type="match status" value="1"/>
</dbReference>
<dbReference type="PATRIC" id="fig|1126211.3.peg.1564"/>
<dbReference type="KEGG" id="bqy:MUS_1642"/>
<feature type="domain" description="CBS" evidence="3">
    <location>
        <begin position="26"/>
        <end position="86"/>
    </location>
</feature>
<feature type="domain" description="CBS" evidence="3">
    <location>
        <begin position="92"/>
        <end position="148"/>
    </location>
</feature>
<dbReference type="InterPro" id="IPR051257">
    <property type="entry name" value="Diverse_CBS-Domain"/>
</dbReference>
<evidence type="ECO:0000256" key="2">
    <source>
        <dbReference type="PROSITE-ProRule" id="PRU00703"/>
    </source>
</evidence>
<keyword evidence="1 2" id="KW-0129">CBS domain</keyword>
<dbReference type="Pfam" id="PF00571">
    <property type="entry name" value="CBS"/>
    <property type="match status" value="2"/>
</dbReference>
<evidence type="ECO:0000313" key="5">
    <source>
        <dbReference type="Proteomes" id="UP000002878"/>
    </source>
</evidence>
<name>I2C4R8_BACAY</name>
<dbReference type="EC" id="1.1.1.205" evidence="4"/>
<dbReference type="PANTHER" id="PTHR43080:SF2">
    <property type="entry name" value="CBS DOMAIN-CONTAINING PROTEIN"/>
    <property type="match status" value="1"/>
</dbReference>
<dbReference type="Proteomes" id="UP000002878">
    <property type="component" value="Chromosome"/>
</dbReference>
<dbReference type="InterPro" id="IPR046342">
    <property type="entry name" value="CBS_dom_sf"/>
</dbReference>
<dbReference type="AlphaFoldDB" id="I2C4R8"/>
<evidence type="ECO:0000259" key="3">
    <source>
        <dbReference type="PROSITE" id="PS51371"/>
    </source>
</evidence>
<dbReference type="InterPro" id="IPR000644">
    <property type="entry name" value="CBS_dom"/>
</dbReference>
<organism evidence="4 5">
    <name type="scientific">Bacillus amyloliquefaciens (strain Y2)</name>
    <name type="common">Bacillus amyloliquefaciens subsp. plantarum (strain B9601-Y2)</name>
    <dbReference type="NCBI Taxonomy" id="1155777"/>
    <lineage>
        <taxon>Bacteria</taxon>
        <taxon>Bacillati</taxon>
        <taxon>Bacillota</taxon>
        <taxon>Bacilli</taxon>
        <taxon>Bacillales</taxon>
        <taxon>Bacillaceae</taxon>
        <taxon>Bacillus</taxon>
        <taxon>Bacillus amyloliquefaciens group</taxon>
    </lineage>
</organism>
<dbReference type="EMBL" id="CP003332">
    <property type="protein sequence ID" value="AFJ61642.1"/>
    <property type="molecule type" value="Genomic_DNA"/>
</dbReference>
<dbReference type="PANTHER" id="PTHR43080">
    <property type="entry name" value="CBS DOMAIN-CONTAINING PROTEIN CBSX3, MITOCHONDRIAL"/>
    <property type="match status" value="1"/>
</dbReference>
<dbReference type="PROSITE" id="PS51371">
    <property type="entry name" value="CBS"/>
    <property type="match status" value="2"/>
</dbReference>
<dbReference type="HOGENOM" id="CLU_040681_12_0_9"/>
<sequence length="165" mass="18112">MQKEKFDDNSSRKRRNSAMTKINKLMTSDLQYCTVLDNVYEAAVKMKDADVGAIPIVDEDGATLVGIVTDRDLVLRGIASKKPNSQKITDAMTERVISAEEDASVEEVLHLMAEHQLRRIPVTKDKKLVGIVTLGDLSLAEQSNEQAGRALSDISEDGGPEGFIH</sequence>
<dbReference type="Gene3D" id="3.10.580.10">
    <property type="entry name" value="CBS-domain"/>
    <property type="match status" value="1"/>
</dbReference>
<evidence type="ECO:0000313" key="4">
    <source>
        <dbReference type="EMBL" id="AFJ61642.1"/>
    </source>
</evidence>